<accession>A0AAE1CSF3</accession>
<evidence type="ECO:0000313" key="3">
    <source>
        <dbReference type="EMBL" id="KAK3732662.1"/>
    </source>
</evidence>
<proteinExistence type="predicted"/>
<keyword evidence="2" id="KW-0472">Membrane</keyword>
<feature type="compositionally biased region" description="Basic and acidic residues" evidence="1">
    <location>
        <begin position="372"/>
        <end position="387"/>
    </location>
</feature>
<feature type="compositionally biased region" description="Basic residues" evidence="1">
    <location>
        <begin position="341"/>
        <end position="351"/>
    </location>
</feature>
<feature type="compositionally biased region" description="Low complexity" evidence="1">
    <location>
        <begin position="352"/>
        <end position="371"/>
    </location>
</feature>
<feature type="compositionally biased region" description="Polar residues" evidence="1">
    <location>
        <begin position="478"/>
        <end position="490"/>
    </location>
</feature>
<feature type="compositionally biased region" description="Polar residues" evidence="1">
    <location>
        <begin position="190"/>
        <end position="203"/>
    </location>
</feature>
<feature type="compositionally biased region" description="Basic and acidic residues" evidence="1">
    <location>
        <begin position="204"/>
        <end position="213"/>
    </location>
</feature>
<feature type="compositionally biased region" description="Basic and acidic residues" evidence="1">
    <location>
        <begin position="219"/>
        <end position="228"/>
    </location>
</feature>
<evidence type="ECO:0000256" key="1">
    <source>
        <dbReference type="SAM" id="MobiDB-lite"/>
    </source>
</evidence>
<keyword evidence="2" id="KW-1133">Transmembrane helix</keyword>
<sequence>METILNDVTGSYGCGVTWIPYIDPVLVMTTLNYRHILCIVLGVLLLPIYVAACILSVFKAHRDRKAIKARNEARRLAHPLPATPSDPVDIIANEVRTNRWHRRHSSIASAKVQSLLNVTNSPNKGDDAEYSFYYTDNLEEKRGSLETETNGRSRGDVAGKKPAEESRLAPDDWRVEEEERSRKTFLEDNALSSSPVKSGLSDTGKTRQQRESEAAGGKHVSEKTKNRLESLSGVDNPAVHLKDESPYSYDFSEQWVRNGSGALEMVNMGSRDFSKHHHQLKNQHEPPQIKNQRYIFHPARNSREDITDLSLSGSIKTARLARFDSDDSSEFTPAHDLRNSRASKAHQKPPRQHQQQQQSQHQRQLQNMQQQSRREREGDYEKLQNERRWRHQDQSYFYNEEIDLSPRKLLTTMSSRTGYARHAPNLSEERYQLEAGRRNSYASALDNNEENLYFAVARSRSIADLSSSTGPGHARLRNNPQTTSPYGRVNNAFSHSMEQRRFVDF</sequence>
<comment type="caution">
    <text evidence="3">The sequence shown here is derived from an EMBL/GenBank/DDBJ whole genome shotgun (WGS) entry which is preliminary data.</text>
</comment>
<feature type="compositionally biased region" description="Basic and acidic residues" evidence="1">
    <location>
        <begin position="141"/>
        <end position="186"/>
    </location>
</feature>
<reference evidence="3" key="1">
    <citation type="journal article" date="2023" name="G3 (Bethesda)">
        <title>A reference genome for the long-term kleptoplast-retaining sea slug Elysia crispata morphotype clarki.</title>
        <authorList>
            <person name="Eastman K.E."/>
            <person name="Pendleton A.L."/>
            <person name="Shaikh M.A."/>
            <person name="Suttiyut T."/>
            <person name="Ogas R."/>
            <person name="Tomko P."/>
            <person name="Gavelis G."/>
            <person name="Widhalm J.R."/>
            <person name="Wisecaver J.H."/>
        </authorList>
    </citation>
    <scope>NUCLEOTIDE SEQUENCE</scope>
    <source>
        <strain evidence="3">ECLA1</strain>
    </source>
</reference>
<dbReference type="Proteomes" id="UP001283361">
    <property type="component" value="Unassembled WGS sequence"/>
</dbReference>
<protein>
    <submittedName>
        <fullName evidence="3">Uncharacterized protein</fullName>
    </submittedName>
</protein>
<feature type="region of interest" description="Disordered" evidence="1">
    <location>
        <begin position="324"/>
        <end position="387"/>
    </location>
</feature>
<gene>
    <name evidence="3" type="ORF">RRG08_009343</name>
</gene>
<dbReference type="EMBL" id="JAWDGP010006946">
    <property type="protein sequence ID" value="KAK3732662.1"/>
    <property type="molecule type" value="Genomic_DNA"/>
</dbReference>
<feature type="transmembrane region" description="Helical" evidence="2">
    <location>
        <begin position="33"/>
        <end position="58"/>
    </location>
</feature>
<dbReference type="AlphaFoldDB" id="A0AAE1CSF3"/>
<name>A0AAE1CSF3_9GAST</name>
<keyword evidence="4" id="KW-1185">Reference proteome</keyword>
<feature type="region of interest" description="Disordered" evidence="1">
    <location>
        <begin position="141"/>
        <end position="230"/>
    </location>
</feature>
<keyword evidence="2" id="KW-0812">Transmembrane</keyword>
<evidence type="ECO:0000313" key="4">
    <source>
        <dbReference type="Proteomes" id="UP001283361"/>
    </source>
</evidence>
<evidence type="ECO:0000256" key="2">
    <source>
        <dbReference type="SAM" id="Phobius"/>
    </source>
</evidence>
<organism evidence="3 4">
    <name type="scientific">Elysia crispata</name>
    <name type="common">lettuce slug</name>
    <dbReference type="NCBI Taxonomy" id="231223"/>
    <lineage>
        <taxon>Eukaryota</taxon>
        <taxon>Metazoa</taxon>
        <taxon>Spiralia</taxon>
        <taxon>Lophotrochozoa</taxon>
        <taxon>Mollusca</taxon>
        <taxon>Gastropoda</taxon>
        <taxon>Heterobranchia</taxon>
        <taxon>Euthyneura</taxon>
        <taxon>Panpulmonata</taxon>
        <taxon>Sacoglossa</taxon>
        <taxon>Placobranchoidea</taxon>
        <taxon>Plakobranchidae</taxon>
        <taxon>Elysia</taxon>
    </lineage>
</organism>
<feature type="region of interest" description="Disordered" evidence="1">
    <location>
        <begin position="466"/>
        <end position="490"/>
    </location>
</feature>